<dbReference type="SUPFAM" id="SSF46785">
    <property type="entry name" value="Winged helix' DNA-binding domain"/>
    <property type="match status" value="1"/>
</dbReference>
<dbReference type="InterPro" id="IPR036390">
    <property type="entry name" value="WH_DNA-bd_sf"/>
</dbReference>
<dbReference type="InterPro" id="IPR011991">
    <property type="entry name" value="ArsR-like_HTH"/>
</dbReference>
<dbReference type="CDD" id="cd00090">
    <property type="entry name" value="HTH_ARSR"/>
    <property type="match status" value="1"/>
</dbReference>
<dbReference type="KEGG" id="hla:Hlac_3142"/>
<evidence type="ECO:0000313" key="3">
    <source>
        <dbReference type="EMBL" id="ACM58680.1"/>
    </source>
</evidence>
<proteinExistence type="predicted"/>
<accession>B9LVG7</accession>
<dbReference type="Gene3D" id="1.10.10.10">
    <property type="entry name" value="Winged helix-like DNA-binding domain superfamily/Winged helix DNA-binding domain"/>
    <property type="match status" value="1"/>
</dbReference>
<evidence type="ECO:0000313" key="4">
    <source>
        <dbReference type="Proteomes" id="UP000000740"/>
    </source>
</evidence>
<keyword evidence="4" id="KW-1185">Reference proteome</keyword>
<dbReference type="Pfam" id="PF12840">
    <property type="entry name" value="HTH_20"/>
    <property type="match status" value="1"/>
</dbReference>
<gene>
    <name evidence="3" type="ordered locus">Hlac_3142</name>
</gene>
<dbReference type="SMART" id="SM00418">
    <property type="entry name" value="HTH_ARSR"/>
    <property type="match status" value="1"/>
</dbReference>
<name>B9LVG7_HALLT</name>
<feature type="domain" description="HTH arsR-type" evidence="2">
    <location>
        <begin position="30"/>
        <end position="110"/>
    </location>
</feature>
<dbReference type="PANTHER" id="PTHR38600:SF1">
    <property type="entry name" value="TRANSCRIPTIONAL REGULATORY PROTEIN"/>
    <property type="match status" value="1"/>
</dbReference>
<sequence>MPGVFPYRPSTRVDDQNPKLVEINDDSAEKIFKSLSSESARSMFDLLYEEPQTASDIAKSLDMSVQNAKYHLDKLEEAGLIEIIDIWYSDRGREMNVYAPTSSSIILFAGNSNEKRSLRKILKQSLGITGILGIASFLFGWVLSNLRPETIVDTDTDPSNPVLVEGVIQQFTHVVLRGSESVSTGDLLTASERSERAGQGGPEGADAGFCRQKSEISGC</sequence>
<evidence type="ECO:0000256" key="1">
    <source>
        <dbReference type="SAM" id="MobiDB-lite"/>
    </source>
</evidence>
<dbReference type="InterPro" id="IPR036388">
    <property type="entry name" value="WH-like_DNA-bd_sf"/>
</dbReference>
<evidence type="ECO:0000259" key="2">
    <source>
        <dbReference type="SMART" id="SM00418"/>
    </source>
</evidence>
<dbReference type="HOGENOM" id="CLU_068197_2_0_2"/>
<dbReference type="PANTHER" id="PTHR38600">
    <property type="entry name" value="TRANSCRIPTIONAL REGULATORY PROTEIN"/>
    <property type="match status" value="1"/>
</dbReference>
<dbReference type="Proteomes" id="UP000000740">
    <property type="component" value="Chromosome 2"/>
</dbReference>
<reference evidence="3 4" key="1">
    <citation type="journal article" date="2016" name="Stand. Genomic Sci.">
        <title>Complete genome sequence of the Antarctic Halorubrum lacusprofundi type strain ACAM 34.</title>
        <authorList>
            <person name="Anderson I.J."/>
            <person name="DasSarma P."/>
            <person name="Lucas S."/>
            <person name="Copeland A."/>
            <person name="Lapidus A."/>
            <person name="Del Rio T.G."/>
            <person name="Tice H."/>
            <person name="Dalin E."/>
            <person name="Bruce D.C."/>
            <person name="Goodwin L."/>
            <person name="Pitluck S."/>
            <person name="Sims D."/>
            <person name="Brettin T.S."/>
            <person name="Detter J.C."/>
            <person name="Han C.S."/>
            <person name="Larimer F."/>
            <person name="Hauser L."/>
            <person name="Land M."/>
            <person name="Ivanova N."/>
            <person name="Richardson P."/>
            <person name="Cavicchioli R."/>
            <person name="DasSarma S."/>
            <person name="Woese C.R."/>
            <person name="Kyrpides N.C."/>
        </authorList>
    </citation>
    <scope>NUCLEOTIDE SEQUENCE [LARGE SCALE GENOMIC DNA]</scope>
    <source>
        <strain evidence="4">ATCC 49239 / DSM 5036 / JCM 8891 / ACAM 34</strain>
    </source>
</reference>
<dbReference type="EMBL" id="CP001366">
    <property type="protein sequence ID" value="ACM58680.1"/>
    <property type="molecule type" value="Genomic_DNA"/>
</dbReference>
<dbReference type="GO" id="GO:0003700">
    <property type="term" value="F:DNA-binding transcription factor activity"/>
    <property type="evidence" value="ECO:0007669"/>
    <property type="project" value="InterPro"/>
</dbReference>
<dbReference type="InterPro" id="IPR001845">
    <property type="entry name" value="HTH_ArsR_DNA-bd_dom"/>
</dbReference>
<feature type="region of interest" description="Disordered" evidence="1">
    <location>
        <begin position="190"/>
        <end position="219"/>
    </location>
</feature>
<dbReference type="eggNOG" id="arCOG01686">
    <property type="taxonomic scope" value="Archaea"/>
</dbReference>
<protein>
    <submittedName>
        <fullName evidence="3">Transcriptional regulator, ArsR family</fullName>
    </submittedName>
</protein>
<dbReference type="AlphaFoldDB" id="B9LVG7"/>
<organism evidence="3 4">
    <name type="scientific">Halorubrum lacusprofundi (strain ATCC 49239 / DSM 5036 / JCM 8891 / ACAM 34)</name>
    <dbReference type="NCBI Taxonomy" id="416348"/>
    <lineage>
        <taxon>Archaea</taxon>
        <taxon>Methanobacteriati</taxon>
        <taxon>Methanobacteriota</taxon>
        <taxon>Stenosarchaea group</taxon>
        <taxon>Halobacteria</taxon>
        <taxon>Halobacteriales</taxon>
        <taxon>Haloferacaceae</taxon>
        <taxon>Halorubrum</taxon>
    </lineage>
</organism>